<dbReference type="InterPro" id="IPR010982">
    <property type="entry name" value="Lambda_DNA-bd_dom_sf"/>
</dbReference>
<evidence type="ECO:0000259" key="1">
    <source>
        <dbReference type="PROSITE" id="PS50943"/>
    </source>
</evidence>
<dbReference type="Gene3D" id="2.10.109.10">
    <property type="entry name" value="Umud Fragment, subunit A"/>
    <property type="match status" value="1"/>
</dbReference>
<name>A0A736REL3_SALHO</name>
<dbReference type="Gene3D" id="1.10.260.40">
    <property type="entry name" value="lambda repressor-like DNA-binding domains"/>
    <property type="match status" value="1"/>
</dbReference>
<dbReference type="SUPFAM" id="SSF47413">
    <property type="entry name" value="lambda repressor-like DNA-binding domains"/>
    <property type="match status" value="1"/>
</dbReference>
<dbReference type="GO" id="GO:0003677">
    <property type="term" value="F:DNA binding"/>
    <property type="evidence" value="ECO:0007669"/>
    <property type="project" value="InterPro"/>
</dbReference>
<dbReference type="InterPro" id="IPR001387">
    <property type="entry name" value="Cro/C1-type_HTH"/>
</dbReference>
<dbReference type="PANTHER" id="PTHR33516">
    <property type="entry name" value="LEXA REPRESSOR"/>
    <property type="match status" value="1"/>
</dbReference>
<dbReference type="SUPFAM" id="SSF51306">
    <property type="entry name" value="LexA/Signal peptidase"/>
    <property type="match status" value="1"/>
</dbReference>
<dbReference type="PANTHER" id="PTHR33516:SF2">
    <property type="entry name" value="LEXA REPRESSOR-RELATED"/>
    <property type="match status" value="1"/>
</dbReference>
<feature type="domain" description="HTH cro/C1-type" evidence="1">
    <location>
        <begin position="7"/>
        <end position="60"/>
    </location>
</feature>
<dbReference type="EMBL" id="DAATAH010000083">
    <property type="protein sequence ID" value="HAE7767367.1"/>
    <property type="molecule type" value="Genomic_DNA"/>
</dbReference>
<dbReference type="InterPro" id="IPR039418">
    <property type="entry name" value="LexA-like"/>
</dbReference>
<sequence length="209" mass="23529">MNLASRVKHRRQDLGLTQAEVAERAGIRQQSVDAIESGKTLKPRNLLQLAEALQCDPKWLLCGGAIIPNIDLGAKRVPLISYVHAGAFATEDPIIQDENFEYVLTTAPVSGRAFALQIKGDSMTPEFREGDIVIIDPEEYPTPGEFVVAINGDQEATFKKYRPRSINSQGEEDFELIPLNPDYPTICSWERPLRIIGTMIEHRIFRRKR</sequence>
<gene>
    <name evidence="2" type="ORF">GNB58_004456</name>
</gene>
<dbReference type="SMART" id="SM00530">
    <property type="entry name" value="HTH_XRE"/>
    <property type="match status" value="1"/>
</dbReference>
<dbReference type="AlphaFoldDB" id="A0A736REL3"/>
<dbReference type="InterPro" id="IPR015927">
    <property type="entry name" value="Peptidase_S24_S26A/B/C"/>
</dbReference>
<dbReference type="CDD" id="cd00093">
    <property type="entry name" value="HTH_XRE"/>
    <property type="match status" value="1"/>
</dbReference>
<dbReference type="Pfam" id="PF01381">
    <property type="entry name" value="HTH_3"/>
    <property type="match status" value="1"/>
</dbReference>
<proteinExistence type="predicted"/>
<comment type="caution">
    <text evidence="2">The sequence shown here is derived from an EMBL/GenBank/DDBJ whole genome shotgun (WGS) entry which is preliminary data.</text>
</comment>
<dbReference type="InterPro" id="IPR050077">
    <property type="entry name" value="LexA_repressor"/>
</dbReference>
<dbReference type="PROSITE" id="PS50943">
    <property type="entry name" value="HTH_CROC1"/>
    <property type="match status" value="1"/>
</dbReference>
<evidence type="ECO:0000313" key="2">
    <source>
        <dbReference type="EMBL" id="HAE7767367.1"/>
    </source>
</evidence>
<organism evidence="2">
    <name type="scientific">Salmonella enterica subsp. houtenae serovar 45:g,z51:-</name>
    <dbReference type="NCBI Taxonomy" id="1967611"/>
    <lineage>
        <taxon>Bacteria</taxon>
        <taxon>Pseudomonadati</taxon>
        <taxon>Pseudomonadota</taxon>
        <taxon>Gammaproteobacteria</taxon>
        <taxon>Enterobacterales</taxon>
        <taxon>Enterobacteriaceae</taxon>
        <taxon>Salmonella</taxon>
    </lineage>
</organism>
<reference evidence="2" key="2">
    <citation type="submission" date="2018-07" db="EMBL/GenBank/DDBJ databases">
        <authorList>
            <consortium name="NCBI Pathogen Detection Project"/>
        </authorList>
    </citation>
    <scope>NUCLEOTIDE SEQUENCE</scope>
    <source>
        <strain evidence="2">2584-68</strain>
    </source>
</reference>
<dbReference type="CDD" id="cd06529">
    <property type="entry name" value="S24_LexA-like"/>
    <property type="match status" value="1"/>
</dbReference>
<reference evidence="2" key="1">
    <citation type="journal article" date="2018" name="Genome Biol.">
        <title>SKESA: strategic k-mer extension for scrupulous assemblies.</title>
        <authorList>
            <person name="Souvorov A."/>
            <person name="Agarwala R."/>
            <person name="Lipman D.J."/>
        </authorList>
    </citation>
    <scope>NUCLEOTIDE SEQUENCE</scope>
    <source>
        <strain evidence="2">2584-68</strain>
    </source>
</reference>
<accession>A0A736REL3</accession>
<protein>
    <submittedName>
        <fullName evidence="2">Helix-turn-helix domain-containing protein</fullName>
    </submittedName>
</protein>
<dbReference type="InterPro" id="IPR036286">
    <property type="entry name" value="LexA/Signal_pep-like_sf"/>
</dbReference>
<dbReference type="Pfam" id="PF00717">
    <property type="entry name" value="Peptidase_S24"/>
    <property type="match status" value="1"/>
</dbReference>